<dbReference type="AlphaFoldDB" id="A0A453L172"/>
<reference evidence="3" key="2">
    <citation type="journal article" date="2017" name="Nat. Plants">
        <title>The Aegilops tauschii genome reveals multiple impacts of transposons.</title>
        <authorList>
            <person name="Zhao G."/>
            <person name="Zou C."/>
            <person name="Li K."/>
            <person name="Wang K."/>
            <person name="Li T."/>
            <person name="Gao L."/>
            <person name="Zhang X."/>
            <person name="Wang H."/>
            <person name="Yang Z."/>
            <person name="Liu X."/>
            <person name="Jiang W."/>
            <person name="Mao L."/>
            <person name="Kong X."/>
            <person name="Jiao Y."/>
            <person name="Jia J."/>
        </authorList>
    </citation>
    <scope>NUCLEOTIDE SEQUENCE [LARGE SCALE GENOMIC DNA]</scope>
    <source>
        <strain evidence="3">cv. AL8/78</strain>
    </source>
</reference>
<dbReference type="Gramene" id="AET5Gv20593500.1">
    <property type="protein sequence ID" value="AET5Gv20593500.1"/>
    <property type="gene ID" value="AET5Gv20593500"/>
</dbReference>
<reference evidence="3" key="1">
    <citation type="journal article" date="2014" name="Science">
        <title>Ancient hybridizations among the ancestral genomes of bread wheat.</title>
        <authorList>
            <consortium name="International Wheat Genome Sequencing Consortium,"/>
            <person name="Marcussen T."/>
            <person name="Sandve S.R."/>
            <person name="Heier L."/>
            <person name="Spannagl M."/>
            <person name="Pfeifer M."/>
            <person name="Jakobsen K.S."/>
            <person name="Wulff B.B."/>
            <person name="Steuernagel B."/>
            <person name="Mayer K.F."/>
            <person name="Olsen O.A."/>
        </authorList>
    </citation>
    <scope>NUCLEOTIDE SEQUENCE [LARGE SCALE GENOMIC DNA]</scope>
    <source>
        <strain evidence="3">cv. AL8/78</strain>
    </source>
</reference>
<sequence length="89" mass="9357">PPLAPPSPTSGSPHAPISLLRRRGTARHATPGVTTARALRGRASSLASNQRRHVTASLSRRWQRPGAGGRARACRIKAPTAHTGSRLPS</sequence>
<reference evidence="2" key="3">
    <citation type="journal article" date="2017" name="Nature">
        <title>Genome sequence of the progenitor of the wheat D genome Aegilops tauschii.</title>
        <authorList>
            <person name="Luo M.C."/>
            <person name="Gu Y.Q."/>
            <person name="Puiu D."/>
            <person name="Wang H."/>
            <person name="Twardziok S.O."/>
            <person name="Deal K.R."/>
            <person name="Huo N."/>
            <person name="Zhu T."/>
            <person name="Wang L."/>
            <person name="Wang Y."/>
            <person name="McGuire P.E."/>
            <person name="Liu S."/>
            <person name="Long H."/>
            <person name="Ramasamy R.K."/>
            <person name="Rodriguez J.C."/>
            <person name="Van S.L."/>
            <person name="Yuan L."/>
            <person name="Wang Z."/>
            <person name="Xia Z."/>
            <person name="Xiao L."/>
            <person name="Anderson O.D."/>
            <person name="Ouyang S."/>
            <person name="Liang Y."/>
            <person name="Zimin A.V."/>
            <person name="Pertea G."/>
            <person name="Qi P."/>
            <person name="Bennetzen J.L."/>
            <person name="Dai X."/>
            <person name="Dawson M.W."/>
            <person name="Muller H.G."/>
            <person name="Kugler K."/>
            <person name="Rivarola-Duarte L."/>
            <person name="Spannagl M."/>
            <person name="Mayer K.F.X."/>
            <person name="Lu F.H."/>
            <person name="Bevan M.W."/>
            <person name="Leroy P."/>
            <person name="Li P."/>
            <person name="You F.M."/>
            <person name="Sun Q."/>
            <person name="Liu Z."/>
            <person name="Lyons E."/>
            <person name="Wicker T."/>
            <person name="Salzberg S.L."/>
            <person name="Devos K.M."/>
            <person name="Dvorak J."/>
        </authorList>
    </citation>
    <scope>NUCLEOTIDE SEQUENCE [LARGE SCALE GENOMIC DNA]</scope>
    <source>
        <strain evidence="2">cv. AL8/78</strain>
    </source>
</reference>
<protein>
    <submittedName>
        <fullName evidence="2">Uncharacterized protein</fullName>
    </submittedName>
</protein>
<evidence type="ECO:0000256" key="1">
    <source>
        <dbReference type="SAM" id="MobiDB-lite"/>
    </source>
</evidence>
<dbReference type="EnsemblPlants" id="AET5Gv20593500.1">
    <property type="protein sequence ID" value="AET5Gv20593500.1"/>
    <property type="gene ID" value="AET5Gv20593500"/>
</dbReference>
<reference evidence="2" key="5">
    <citation type="journal article" date="2021" name="G3 (Bethesda)">
        <title>Aegilops tauschii genome assembly Aet v5.0 features greater sequence contiguity and improved annotation.</title>
        <authorList>
            <person name="Wang L."/>
            <person name="Zhu T."/>
            <person name="Rodriguez J.C."/>
            <person name="Deal K.R."/>
            <person name="Dubcovsky J."/>
            <person name="McGuire P.E."/>
            <person name="Lux T."/>
            <person name="Spannagl M."/>
            <person name="Mayer K.F.X."/>
            <person name="Baldrich P."/>
            <person name="Meyers B.C."/>
            <person name="Huo N."/>
            <person name="Gu Y.Q."/>
            <person name="Zhou H."/>
            <person name="Devos K.M."/>
            <person name="Bennetzen J.L."/>
            <person name="Unver T."/>
            <person name="Budak H."/>
            <person name="Gulick P.J."/>
            <person name="Galiba G."/>
            <person name="Kalapos B."/>
            <person name="Nelson D.R."/>
            <person name="Li P."/>
            <person name="You F.M."/>
            <person name="Luo M.C."/>
            <person name="Dvorak J."/>
        </authorList>
    </citation>
    <scope>NUCLEOTIDE SEQUENCE [LARGE SCALE GENOMIC DNA]</scope>
    <source>
        <strain evidence="2">cv. AL8/78</strain>
    </source>
</reference>
<evidence type="ECO:0000313" key="3">
    <source>
        <dbReference type="Proteomes" id="UP000015105"/>
    </source>
</evidence>
<organism evidence="2 3">
    <name type="scientific">Aegilops tauschii subsp. strangulata</name>
    <name type="common">Goatgrass</name>
    <dbReference type="NCBI Taxonomy" id="200361"/>
    <lineage>
        <taxon>Eukaryota</taxon>
        <taxon>Viridiplantae</taxon>
        <taxon>Streptophyta</taxon>
        <taxon>Embryophyta</taxon>
        <taxon>Tracheophyta</taxon>
        <taxon>Spermatophyta</taxon>
        <taxon>Magnoliopsida</taxon>
        <taxon>Liliopsida</taxon>
        <taxon>Poales</taxon>
        <taxon>Poaceae</taxon>
        <taxon>BOP clade</taxon>
        <taxon>Pooideae</taxon>
        <taxon>Triticodae</taxon>
        <taxon>Triticeae</taxon>
        <taxon>Triticinae</taxon>
        <taxon>Aegilops</taxon>
    </lineage>
</organism>
<keyword evidence="3" id="KW-1185">Reference proteome</keyword>
<feature type="compositionally biased region" description="Low complexity" evidence="1">
    <location>
        <begin position="36"/>
        <end position="48"/>
    </location>
</feature>
<reference evidence="2" key="4">
    <citation type="submission" date="2019-03" db="UniProtKB">
        <authorList>
            <consortium name="EnsemblPlants"/>
        </authorList>
    </citation>
    <scope>IDENTIFICATION</scope>
</reference>
<proteinExistence type="predicted"/>
<feature type="region of interest" description="Disordered" evidence="1">
    <location>
        <begin position="22"/>
        <end position="89"/>
    </location>
</feature>
<accession>A0A453L172</accession>
<name>A0A453L172_AEGTS</name>
<evidence type="ECO:0000313" key="2">
    <source>
        <dbReference type="EnsemblPlants" id="AET5Gv20593500.1"/>
    </source>
</evidence>
<dbReference type="Proteomes" id="UP000015105">
    <property type="component" value="Chromosome 5D"/>
</dbReference>